<feature type="transmembrane region" description="Helical" evidence="1">
    <location>
        <begin position="123"/>
        <end position="142"/>
    </location>
</feature>
<gene>
    <name evidence="2" type="ORF">B7R25_17370</name>
</gene>
<accession>A0A3E0W5A8</accession>
<feature type="transmembrane region" description="Helical" evidence="1">
    <location>
        <begin position="86"/>
        <end position="108"/>
    </location>
</feature>
<evidence type="ECO:0000313" key="3">
    <source>
        <dbReference type="Proteomes" id="UP000257080"/>
    </source>
</evidence>
<reference evidence="2 3" key="1">
    <citation type="submission" date="2017-04" db="EMBL/GenBank/DDBJ databases">
        <title>Comparative genome analysis of Subtercola boreus.</title>
        <authorList>
            <person name="Cho Y.-J."/>
            <person name="Cho A."/>
            <person name="Kim O.-S."/>
            <person name="Lee J.-I."/>
        </authorList>
    </citation>
    <scope>NUCLEOTIDE SEQUENCE [LARGE SCALE GENOMIC DNA]</scope>
    <source>
        <strain evidence="2 3">P28004</strain>
    </source>
</reference>
<keyword evidence="1" id="KW-0472">Membrane</keyword>
<evidence type="ECO:0000313" key="2">
    <source>
        <dbReference type="EMBL" id="RFA24162.1"/>
    </source>
</evidence>
<organism evidence="2 3">
    <name type="scientific">Subtercola boreus</name>
    <dbReference type="NCBI Taxonomy" id="120213"/>
    <lineage>
        <taxon>Bacteria</taxon>
        <taxon>Bacillati</taxon>
        <taxon>Actinomycetota</taxon>
        <taxon>Actinomycetes</taxon>
        <taxon>Micrococcales</taxon>
        <taxon>Microbacteriaceae</taxon>
        <taxon>Subtercola</taxon>
    </lineage>
</organism>
<name>A0A3E0W5A8_9MICO</name>
<dbReference type="Proteomes" id="UP000257080">
    <property type="component" value="Unassembled WGS sequence"/>
</dbReference>
<keyword evidence="1" id="KW-1133">Transmembrane helix</keyword>
<keyword evidence="1" id="KW-0812">Transmembrane</keyword>
<feature type="transmembrane region" description="Helical" evidence="1">
    <location>
        <begin position="24"/>
        <end position="46"/>
    </location>
</feature>
<evidence type="ECO:0000256" key="1">
    <source>
        <dbReference type="SAM" id="Phobius"/>
    </source>
</evidence>
<comment type="caution">
    <text evidence="2">The sequence shown here is derived from an EMBL/GenBank/DDBJ whole genome shotgun (WGS) entry which is preliminary data.</text>
</comment>
<protein>
    <submittedName>
        <fullName evidence="2">Uncharacterized protein</fullName>
    </submittedName>
</protein>
<dbReference type="AlphaFoldDB" id="A0A3E0W5A8"/>
<sequence>MLAAAVRAVRDRGDDGPNGSEGNWVLRVTLLVAVSFIVGMWVLFVLPVAQLSALTILGANPSSGEVAQAALLAAERQRDISLHAQNYAAAFAVGVSALAIFAAVLRFVSHNNPYRQVDRTGKGLAVIAAGFSLVSGLVAFWLH</sequence>
<dbReference type="EMBL" id="NBXE01000096">
    <property type="protein sequence ID" value="RFA24162.1"/>
    <property type="molecule type" value="Genomic_DNA"/>
</dbReference>
<proteinExistence type="predicted"/>